<gene>
    <name evidence="1" type="ORF">AWC05_18840</name>
</gene>
<dbReference type="AlphaFoldDB" id="A0A1X1UBM9"/>
<proteinExistence type="predicted"/>
<protein>
    <recommendedName>
        <fullName evidence="3">VWFA domain-containing protein</fullName>
    </recommendedName>
</protein>
<evidence type="ECO:0000313" key="2">
    <source>
        <dbReference type="Proteomes" id="UP000193010"/>
    </source>
</evidence>
<organism evidence="1 2">
    <name type="scientific">Mycobacterium florentinum</name>
    <dbReference type="NCBI Taxonomy" id="292462"/>
    <lineage>
        <taxon>Bacteria</taxon>
        <taxon>Bacillati</taxon>
        <taxon>Actinomycetota</taxon>
        <taxon>Actinomycetes</taxon>
        <taxon>Mycobacteriales</taxon>
        <taxon>Mycobacteriaceae</taxon>
        <taxon>Mycobacterium</taxon>
        <taxon>Mycobacterium simiae complex</taxon>
    </lineage>
</organism>
<evidence type="ECO:0000313" key="1">
    <source>
        <dbReference type="EMBL" id="ORV54148.1"/>
    </source>
</evidence>
<reference evidence="1 2" key="1">
    <citation type="submission" date="2016-01" db="EMBL/GenBank/DDBJ databases">
        <title>The new phylogeny of the genus Mycobacterium.</title>
        <authorList>
            <person name="Tarcisio F."/>
            <person name="Conor M."/>
            <person name="Antonella G."/>
            <person name="Elisabetta G."/>
            <person name="Giulia F.S."/>
            <person name="Sara T."/>
            <person name="Anna F."/>
            <person name="Clotilde B."/>
            <person name="Roberto B."/>
            <person name="Veronica D.S."/>
            <person name="Fabio R."/>
            <person name="Monica P."/>
            <person name="Olivier J."/>
            <person name="Enrico T."/>
            <person name="Nicola S."/>
        </authorList>
    </citation>
    <scope>NUCLEOTIDE SEQUENCE [LARGE SCALE GENOMIC DNA]</scope>
    <source>
        <strain evidence="1 2">DSM 44852</strain>
    </source>
</reference>
<comment type="caution">
    <text evidence="1">The sequence shown here is derived from an EMBL/GenBank/DDBJ whole genome shotgun (WGS) entry which is preliminary data.</text>
</comment>
<sequence length="67" mass="7034">MEPKGSILPVYFVADESGSMSHNIGDLNDSLTSLTQSVISSGQALASCSAELQFEKPEGFTLAVDIV</sequence>
<name>A0A1X1UBM9_MYCFL</name>
<accession>A0A1X1UBM9</accession>
<dbReference type="Proteomes" id="UP000193010">
    <property type="component" value="Unassembled WGS sequence"/>
</dbReference>
<keyword evidence="2" id="KW-1185">Reference proteome</keyword>
<evidence type="ECO:0008006" key="3">
    <source>
        <dbReference type="Google" id="ProtNLM"/>
    </source>
</evidence>
<dbReference type="EMBL" id="LQOV01000009">
    <property type="protein sequence ID" value="ORV54148.1"/>
    <property type="molecule type" value="Genomic_DNA"/>
</dbReference>